<keyword evidence="1" id="KW-0732">Signal</keyword>
<proteinExistence type="predicted"/>
<feature type="signal peptide" evidence="1">
    <location>
        <begin position="1"/>
        <end position="18"/>
    </location>
</feature>
<dbReference type="AlphaFoldDB" id="A0AAN9MUM2"/>
<evidence type="ECO:0000313" key="3">
    <source>
        <dbReference type="Proteomes" id="UP001367508"/>
    </source>
</evidence>
<feature type="chain" id="PRO_5042935146" evidence="1">
    <location>
        <begin position="19"/>
        <end position="239"/>
    </location>
</feature>
<dbReference type="EMBL" id="JAYMYQ010000001">
    <property type="protein sequence ID" value="KAK7361320.1"/>
    <property type="molecule type" value="Genomic_DNA"/>
</dbReference>
<sequence>MRSEIGLSFFSSLLLCLGLRESLLFPRFLLKNFTLFLLAKNCERDLEREGNLLEIGGEPLDSSYFDGVRLRLRRKHIDSKPVSDRVLPTEVDRTRKARHPQNIQISGDITVATNTNEQRSESPHVEYHVRRAEIQSGFMHACAPSPSPCSSETVLVIKGILLIRPVVAVTQWISEIERPTIMRNGSAPSLYESILCCVRRSIFTLFKASTNMSSQTLNSAACHRSQNRGFKLSDDVVDT</sequence>
<evidence type="ECO:0000313" key="2">
    <source>
        <dbReference type="EMBL" id="KAK7361320.1"/>
    </source>
</evidence>
<comment type="caution">
    <text evidence="2">The sequence shown here is derived from an EMBL/GenBank/DDBJ whole genome shotgun (WGS) entry which is preliminary data.</text>
</comment>
<evidence type="ECO:0000256" key="1">
    <source>
        <dbReference type="SAM" id="SignalP"/>
    </source>
</evidence>
<dbReference type="Proteomes" id="UP001367508">
    <property type="component" value="Unassembled WGS sequence"/>
</dbReference>
<protein>
    <submittedName>
        <fullName evidence="2">Uncharacterized protein</fullName>
    </submittedName>
</protein>
<reference evidence="2 3" key="1">
    <citation type="submission" date="2024-01" db="EMBL/GenBank/DDBJ databases">
        <title>The genomes of 5 underutilized Papilionoideae crops provide insights into root nodulation and disease resistanc.</title>
        <authorList>
            <person name="Jiang F."/>
        </authorList>
    </citation>
    <scope>NUCLEOTIDE SEQUENCE [LARGE SCALE GENOMIC DNA]</scope>
    <source>
        <strain evidence="2">LVBAO_FW01</strain>
        <tissue evidence="2">Leaves</tissue>
    </source>
</reference>
<gene>
    <name evidence="2" type="ORF">VNO77_03370</name>
</gene>
<keyword evidence="3" id="KW-1185">Reference proteome</keyword>
<organism evidence="2 3">
    <name type="scientific">Canavalia gladiata</name>
    <name type="common">Sword bean</name>
    <name type="synonym">Dolichos gladiatus</name>
    <dbReference type="NCBI Taxonomy" id="3824"/>
    <lineage>
        <taxon>Eukaryota</taxon>
        <taxon>Viridiplantae</taxon>
        <taxon>Streptophyta</taxon>
        <taxon>Embryophyta</taxon>
        <taxon>Tracheophyta</taxon>
        <taxon>Spermatophyta</taxon>
        <taxon>Magnoliopsida</taxon>
        <taxon>eudicotyledons</taxon>
        <taxon>Gunneridae</taxon>
        <taxon>Pentapetalae</taxon>
        <taxon>rosids</taxon>
        <taxon>fabids</taxon>
        <taxon>Fabales</taxon>
        <taxon>Fabaceae</taxon>
        <taxon>Papilionoideae</taxon>
        <taxon>50 kb inversion clade</taxon>
        <taxon>NPAAA clade</taxon>
        <taxon>indigoferoid/millettioid clade</taxon>
        <taxon>Phaseoleae</taxon>
        <taxon>Canavalia</taxon>
    </lineage>
</organism>
<accession>A0AAN9MUM2</accession>
<name>A0AAN9MUM2_CANGL</name>